<dbReference type="CDD" id="cd00054">
    <property type="entry name" value="EGF_CA"/>
    <property type="match status" value="2"/>
</dbReference>
<feature type="disulfide bond" evidence="15">
    <location>
        <begin position="2300"/>
        <end position="2318"/>
    </location>
</feature>
<dbReference type="Pfam" id="PF16472">
    <property type="entry name" value="DUF5050"/>
    <property type="match status" value="1"/>
</dbReference>
<dbReference type="InterPro" id="IPR000033">
    <property type="entry name" value="LDLR_classB_rpt"/>
</dbReference>
<dbReference type="SMART" id="SM00181">
    <property type="entry name" value="EGF"/>
    <property type="match status" value="18"/>
</dbReference>
<feature type="disulfide bond" evidence="15">
    <location>
        <begin position="698"/>
        <end position="710"/>
    </location>
</feature>
<dbReference type="Gene3D" id="2.10.25.10">
    <property type="entry name" value="Laminin"/>
    <property type="match status" value="4"/>
</dbReference>
<dbReference type="FunFam" id="4.10.400.10:FF:000065">
    <property type="entry name" value="Transmembrane protease serine 7"/>
    <property type="match status" value="1"/>
</dbReference>
<keyword evidence="13" id="KW-0325">Glycoprotein</keyword>
<dbReference type="PROSITE" id="PS01186">
    <property type="entry name" value="EGF_2"/>
    <property type="match status" value="1"/>
</dbReference>
<reference evidence="18 19" key="1">
    <citation type="journal article" date="2014" name="Nat. Commun.">
        <title>Molecular traces of alternative social organization in a termite genome.</title>
        <authorList>
            <person name="Terrapon N."/>
            <person name="Li C."/>
            <person name="Robertson H.M."/>
            <person name="Ji L."/>
            <person name="Meng X."/>
            <person name="Booth W."/>
            <person name="Chen Z."/>
            <person name="Childers C.P."/>
            <person name="Glastad K.M."/>
            <person name="Gokhale K."/>
            <person name="Gowin J."/>
            <person name="Gronenberg W."/>
            <person name="Hermansen R.A."/>
            <person name="Hu H."/>
            <person name="Hunt B.G."/>
            <person name="Huylmans A.K."/>
            <person name="Khalil S.M."/>
            <person name="Mitchell R.D."/>
            <person name="Munoz-Torres M.C."/>
            <person name="Mustard J.A."/>
            <person name="Pan H."/>
            <person name="Reese J.T."/>
            <person name="Scharf M.E."/>
            <person name="Sun F."/>
            <person name="Vogel H."/>
            <person name="Xiao J."/>
            <person name="Yang W."/>
            <person name="Yang Z."/>
            <person name="Yang Z."/>
            <person name="Zhou J."/>
            <person name="Zhu J."/>
            <person name="Brent C.S."/>
            <person name="Elsik C.G."/>
            <person name="Goodisman M.A."/>
            <person name="Liberles D.A."/>
            <person name="Roe R.M."/>
            <person name="Vargo E.L."/>
            <person name="Vilcinskas A."/>
            <person name="Wang J."/>
            <person name="Bornberg-Bauer E."/>
            <person name="Korb J."/>
            <person name="Zhang G."/>
            <person name="Liebig J."/>
        </authorList>
    </citation>
    <scope>NUCLEOTIDE SEQUENCE [LARGE SCALE GENOMIC DNA]</scope>
    <source>
        <tissue evidence="18">Whole organism</tissue>
    </source>
</reference>
<keyword evidence="3 14" id="KW-0245">EGF-like domain</keyword>
<dbReference type="STRING" id="136037.A0A067RN78"/>
<evidence type="ECO:0000256" key="1">
    <source>
        <dbReference type="ARBA" id="ARBA00004479"/>
    </source>
</evidence>
<feature type="disulfide bond" evidence="15">
    <location>
        <begin position="3370"/>
        <end position="3388"/>
    </location>
</feature>
<feature type="disulfide bond" evidence="15">
    <location>
        <begin position="2554"/>
        <end position="2566"/>
    </location>
</feature>
<feature type="disulfide bond" evidence="15">
    <location>
        <begin position="3321"/>
        <end position="3333"/>
    </location>
</feature>
<dbReference type="SUPFAM" id="SSF57424">
    <property type="entry name" value="LDL receptor-like module"/>
    <property type="match status" value="24"/>
</dbReference>
<dbReference type="GO" id="GO:0005041">
    <property type="term" value="F:low-density lipoprotein particle receptor activity"/>
    <property type="evidence" value="ECO:0007669"/>
    <property type="project" value="TreeGrafter"/>
</dbReference>
<feature type="repeat" description="LDL-receptor class B" evidence="16">
    <location>
        <begin position="2847"/>
        <end position="2890"/>
    </location>
</feature>
<feature type="repeat" description="LDL-receptor class B" evidence="16">
    <location>
        <begin position="2080"/>
        <end position="2122"/>
    </location>
</feature>
<evidence type="ECO:0000256" key="15">
    <source>
        <dbReference type="PROSITE-ProRule" id="PRU00124"/>
    </source>
</evidence>
<dbReference type="FunFam" id="4.10.400.10:FF:000011">
    <property type="entry name" value="Low-density lipoprotein receptor-related protein 1"/>
    <property type="match status" value="1"/>
</dbReference>
<keyword evidence="10" id="KW-0472">Membrane</keyword>
<feature type="repeat" description="LDL-receptor class B" evidence="16">
    <location>
        <begin position="1681"/>
        <end position="1723"/>
    </location>
</feature>
<feature type="repeat" description="LDL-receptor class B" evidence="16">
    <location>
        <begin position="1001"/>
        <end position="1046"/>
    </location>
</feature>
<dbReference type="Gene3D" id="2.120.10.30">
    <property type="entry name" value="TolB, C-terminal domain"/>
    <property type="match status" value="8"/>
</dbReference>
<evidence type="ECO:0000256" key="8">
    <source>
        <dbReference type="ARBA" id="ARBA00022837"/>
    </source>
</evidence>
<feature type="disulfide bond" evidence="15">
    <location>
        <begin position="2429"/>
        <end position="2441"/>
    </location>
</feature>
<dbReference type="PROSITE" id="PS00022">
    <property type="entry name" value="EGF_1"/>
    <property type="match status" value="1"/>
</dbReference>
<evidence type="ECO:0000256" key="11">
    <source>
        <dbReference type="ARBA" id="ARBA00023157"/>
    </source>
</evidence>
<dbReference type="PROSITE" id="PS01187">
    <property type="entry name" value="EGF_CA"/>
    <property type="match status" value="1"/>
</dbReference>
<feature type="disulfide bond" evidence="15">
    <location>
        <begin position="2617"/>
        <end position="2632"/>
    </location>
</feature>
<evidence type="ECO:0000259" key="17">
    <source>
        <dbReference type="PROSITE" id="PS50026"/>
    </source>
</evidence>
<dbReference type="CDD" id="cd00112">
    <property type="entry name" value="LDLa"/>
    <property type="match status" value="22"/>
</dbReference>
<dbReference type="SMART" id="SM00179">
    <property type="entry name" value="EGF_CA"/>
    <property type="match status" value="3"/>
</dbReference>
<accession>A0A067RN78</accession>
<feature type="disulfide bond" evidence="15">
    <location>
        <begin position="802"/>
        <end position="817"/>
    </location>
</feature>
<comment type="caution">
    <text evidence="14">Lacks conserved residue(s) required for the propagation of feature annotation.</text>
</comment>
<feature type="disulfide bond" evidence="15">
    <location>
        <begin position="3363"/>
        <end position="3375"/>
    </location>
</feature>
<evidence type="ECO:0000256" key="3">
    <source>
        <dbReference type="ARBA" id="ARBA00022536"/>
    </source>
</evidence>
<feature type="repeat" description="LDL-receptor class B" evidence="16">
    <location>
        <begin position="1090"/>
        <end position="1138"/>
    </location>
</feature>
<dbReference type="GO" id="GO:0005886">
    <property type="term" value="C:plasma membrane"/>
    <property type="evidence" value="ECO:0007669"/>
    <property type="project" value="TreeGrafter"/>
</dbReference>
<dbReference type="FunFam" id="2.120.10.30:FF:000241">
    <property type="entry name" value="Low-density lipoprotein receptor-related protein 6"/>
    <property type="match status" value="5"/>
</dbReference>
<feature type="repeat" description="LDL-receptor class B" evidence="16">
    <location>
        <begin position="1319"/>
        <end position="1361"/>
    </location>
</feature>
<feature type="disulfide bond" evidence="15">
    <location>
        <begin position="621"/>
        <end position="639"/>
    </location>
</feature>
<evidence type="ECO:0000256" key="13">
    <source>
        <dbReference type="ARBA" id="ARBA00023180"/>
    </source>
</evidence>
<protein>
    <recommendedName>
        <fullName evidence="17">EGF-like domain-containing protein</fullName>
    </recommendedName>
</protein>
<dbReference type="PROSITE" id="PS00010">
    <property type="entry name" value="ASX_HYDROXYL"/>
    <property type="match status" value="2"/>
</dbReference>
<keyword evidence="5" id="KW-0812">Transmembrane</keyword>
<dbReference type="SMART" id="SM00135">
    <property type="entry name" value="LY"/>
    <property type="match status" value="35"/>
</dbReference>
<evidence type="ECO:0000256" key="10">
    <source>
        <dbReference type="ARBA" id="ARBA00023136"/>
    </source>
</evidence>
<feature type="disulfide bond" evidence="15">
    <location>
        <begin position="705"/>
        <end position="723"/>
    </location>
</feature>
<evidence type="ECO:0000256" key="7">
    <source>
        <dbReference type="ARBA" id="ARBA00022737"/>
    </source>
</evidence>
<gene>
    <name evidence="18" type="ORF">L798_04073</name>
</gene>
<evidence type="ECO:0000256" key="16">
    <source>
        <dbReference type="PROSITE-ProRule" id="PRU00461"/>
    </source>
</evidence>
<evidence type="ECO:0000256" key="14">
    <source>
        <dbReference type="PROSITE-ProRule" id="PRU00076"/>
    </source>
</evidence>
<dbReference type="PROSITE" id="PS50026">
    <property type="entry name" value="EGF_3"/>
    <property type="match status" value="2"/>
</dbReference>
<feature type="disulfide bond" evidence="15">
    <location>
        <begin position="3263"/>
        <end position="3278"/>
    </location>
</feature>
<feature type="repeat" description="LDL-receptor class B" evidence="16">
    <location>
        <begin position="431"/>
        <end position="474"/>
    </location>
</feature>
<feature type="disulfide bond" evidence="15">
    <location>
        <begin position="3185"/>
        <end position="3200"/>
    </location>
</feature>
<feature type="disulfide bond" evidence="15">
    <location>
        <begin position="2436"/>
        <end position="2454"/>
    </location>
</feature>
<name>A0A067RN78_ZOONE</name>
<feature type="disulfide bond" evidence="15">
    <location>
        <begin position="2312"/>
        <end position="2327"/>
    </location>
</feature>
<dbReference type="GO" id="GO:0006897">
    <property type="term" value="P:endocytosis"/>
    <property type="evidence" value="ECO:0007669"/>
    <property type="project" value="UniProtKB-KW"/>
</dbReference>
<feature type="repeat" description="LDL-receptor class B" evidence="16">
    <location>
        <begin position="383"/>
        <end position="430"/>
    </location>
</feature>
<feature type="disulfide bond" evidence="15">
    <location>
        <begin position="2263"/>
        <end position="2281"/>
    </location>
</feature>
<feature type="repeat" description="LDL-receptor class B" evidence="16">
    <location>
        <begin position="3639"/>
        <end position="3682"/>
    </location>
</feature>
<organism evidence="18 19">
    <name type="scientific">Zootermopsis nevadensis</name>
    <name type="common">Dampwood termite</name>
    <dbReference type="NCBI Taxonomy" id="136037"/>
    <lineage>
        <taxon>Eukaryota</taxon>
        <taxon>Metazoa</taxon>
        <taxon>Ecdysozoa</taxon>
        <taxon>Arthropoda</taxon>
        <taxon>Hexapoda</taxon>
        <taxon>Insecta</taxon>
        <taxon>Pterygota</taxon>
        <taxon>Neoptera</taxon>
        <taxon>Polyneoptera</taxon>
        <taxon>Dictyoptera</taxon>
        <taxon>Blattodea</taxon>
        <taxon>Blattoidea</taxon>
        <taxon>Termitoidae</taxon>
        <taxon>Termopsidae</taxon>
        <taxon>Zootermopsis</taxon>
    </lineage>
</organism>
<dbReference type="InterPro" id="IPR032485">
    <property type="entry name" value="LRP1-like_beta_prop"/>
</dbReference>
<keyword evidence="19" id="KW-1185">Reference proteome</keyword>
<keyword evidence="8" id="KW-0106">Calcium</keyword>
<feature type="repeat" description="LDL-receptor class B" evidence="16">
    <location>
        <begin position="3552"/>
        <end position="3594"/>
    </location>
</feature>
<dbReference type="InterPro" id="IPR023415">
    <property type="entry name" value="LDLR_class-A_CS"/>
</dbReference>
<feature type="repeat" description="LDL-receptor class B" evidence="16">
    <location>
        <begin position="1631"/>
        <end position="1672"/>
    </location>
</feature>
<feature type="disulfide bond" evidence="15">
    <location>
        <begin position="3382"/>
        <end position="3397"/>
    </location>
</feature>
<dbReference type="Pfam" id="PF00057">
    <property type="entry name" value="Ldl_recept_a"/>
    <property type="match status" value="23"/>
</dbReference>
<dbReference type="PROSITE" id="PS51120">
    <property type="entry name" value="LDLRB"/>
    <property type="match status" value="22"/>
</dbReference>
<dbReference type="InterPro" id="IPR036055">
    <property type="entry name" value="LDL_receptor-like_sf"/>
</dbReference>
<dbReference type="Proteomes" id="UP000027135">
    <property type="component" value="Unassembled WGS sequence"/>
</dbReference>
<evidence type="ECO:0000256" key="9">
    <source>
        <dbReference type="ARBA" id="ARBA00022989"/>
    </source>
</evidence>
<feature type="repeat" description="LDL-receptor class B" evidence="16">
    <location>
        <begin position="99"/>
        <end position="142"/>
    </location>
</feature>
<feature type="domain" description="EGF-like" evidence="17">
    <location>
        <begin position="2674"/>
        <end position="2712"/>
    </location>
</feature>
<proteinExistence type="inferred from homology"/>
<feature type="disulfide bond" evidence="15">
    <location>
        <begin position="2561"/>
        <end position="2579"/>
    </location>
</feature>
<dbReference type="InterPro" id="IPR000742">
    <property type="entry name" value="EGF"/>
</dbReference>
<dbReference type="PROSITE" id="PS50068">
    <property type="entry name" value="LDLRA_2"/>
    <property type="match status" value="25"/>
</dbReference>
<keyword evidence="12" id="KW-0675">Receptor</keyword>
<dbReference type="SUPFAM" id="SSF63825">
    <property type="entry name" value="YWTD domain"/>
    <property type="match status" value="8"/>
</dbReference>
<comment type="similarity">
    <text evidence="2">Belongs to the LDLR family.</text>
</comment>
<dbReference type="InterPro" id="IPR011042">
    <property type="entry name" value="6-blade_b-propeller_TolB-like"/>
</dbReference>
<feature type="disulfide bond" evidence="15">
    <location>
        <begin position="3077"/>
        <end position="3095"/>
    </location>
</feature>
<dbReference type="FunFam" id="4.10.400.10:FF:000002">
    <property type="entry name" value="Low-density lipoprotein receptor-related protein 1"/>
    <property type="match status" value="1"/>
</dbReference>
<feature type="disulfide bond" evidence="15">
    <location>
        <begin position="3212"/>
        <end position="3230"/>
    </location>
</feature>
<keyword evidence="11 14" id="KW-1015">Disulfide bond</keyword>
<dbReference type="InterPro" id="IPR009030">
    <property type="entry name" value="Growth_fac_rcpt_cys_sf"/>
</dbReference>
<feature type="disulfide bond" evidence="15">
    <location>
        <begin position="2358"/>
        <end position="2373"/>
    </location>
</feature>
<sequence length="3841" mass="432690">MTHIALDWISGNWYFLDDTREMIFLCNSTMNTCVILVEVNLSKPRGIALDPTKGYMFFTKWGASSPMLERTTLDGLNRTTLVQQNIVYPYGVTVDYPTQHVYWVDTYLDFVERIDYDGSNRRTIRKGFLVQNLYDITIFENNLYVTSWRNQSIIRLHKFNSDDHETVANLSRPFAIDIFHRQRQPEESHPCGLNNGGCQHICIPSWRTGRPVTQCLCKAGYKSIQNGNCEEAKQSQFLLFGKARPAVIKGISLTGKQRPQEVMIPVMDLSQPAALDYDVRTQYIYYSDVQSSTENIKMYANFYSRYVIERQKIDGSERSVVLNKGLNKCEGLAIDWMGRNIYWTDQGLRAIGVARLGDTAQRKHFLYPKMYHPRAIVVHPEMGLMFWTDWVSSTPQNGKIEQAWMDGTNQKSLIELQLHWPNGLSIDYVDRKLYWCDAFLHKIERADLDGNNREIVYGGPQLHHPYGLAYFDHYIYWTEFQKGTVHRKKLSTEEDTTETLSEEFSSLFEIRVYDNTSQTGSNACSYNNNGCSELCLAVPNGTVCVCRDGYILVGNICVVQPNYTAPSHCAAHNFQCRDNLRCIDSHHVCDGDNDCGDGSDEDTGAGGICENMHCRDDQFRCDSNRCITRYWVCDGGKDCFDGSDEDPKECANTTCSPTQFTCMVSKRCIPLTWMCDYDRDCGEGDTSDEPSNCEYSACLPTEFECYNKHCVAYDYYCDGDDDCRDGSDEVGCEDFCDAATQIFCPLDTPPCLPISRRCDGHVDCTDGIDEANCNETRPGKMCKAHQFRCADGSACIKKGLVCNKHNNCIDGSDEKYCDIKTPIPEVSTEAPSECHYPSQLCNNGTLCLPVDWLCDGKSDCEDGSDEGLRCGERVCDRSSDCSHYCHDAPTGSICYCPSDLHLQPDKVTCLSTHPCEAWGVCSQLCQPLKYGHKCLCEEGYKLHHDGFTCKSIENATAFVIFSNRHELRGVDLQTFNVKALISSLKNTIALDFYYKEDSNTVVIYWTDVIDDKIYRGTLVGGSLSNIEVVVQTGLATAEGLAVDWIGQNLYWVESNLDQIEVARLNGSFRRTLIAGDMESPRAIALDPRFGLLFWTDWDANAPRIERCSMSGQDRIIVVRVDQVTDGAWPNGLTLDYVLKRIYWIDARSDSIHTTLYDGSDYREVMRGHELLSHPFAIALFGNYVYWTDWRTNAVIRANKWNGSDISVIQRTLTQPFDIQILHPSRQPRDVKNPCGDNNGNCSHLCLLSVNGTFKCDCPHVMRLNEDQRTCVVNERVLLFSRASEIRGVDLGMPYYHTIPTISLPQVLSPSQLDFVAANRKIYWTDVQVNEVKRTGLTGGVTESIIDTGIEQPTGFAIDWISGNMFVSSFRSVSSHVLVCSLEGEMVATVIEGGYFQIRSLALDPVRGKLYWSDWNSDNYSIHQAHMDGNEQKMLVSHRDDQTLHCPQSLSVDLESRRLYWVNAGRDSVQYYDFITNQVETVHLNNDHPTAATVYHGMLYYANDDDNAIHVANKTTGADNSILRNNTASVTSLRIYDPEVQIGDNACSVNKGNCSHLCLPVSETKRVCMCATGYKTDSNDPTKCIGIKEFLFYSINWEIKGLPLGDDNTTQVLGPISRVSMASSIDFHAELDYLYWADSDHGTVTRIRRDGTGRQTVVEHFESMESIPVDWLPGLAVDWVAGNIYWTDPKFNVIEMAKLNGSCRYVVVTGNLDKPTAIAVDPPHGFLFWSDAGKEPRLERARLDGSQRLVLVNDTGNSINDIALDYENQKLYWCDSRSNRIERISYDGSDREVLLEQSLDNPRAITLYQDSVFWIDIAYERGSILSSPVSNLSDHRVLLSGAGDSLKDIQVFTKGRQQGTNPCAVNNGGCSELCLFNGTHPVCACAHGKVTSVGTCEDYDSFLVYSRVVRIDTINMFDEFNRNAPFQSIQSKDYMRNAIGLSFDYERKKIFYSDIQRGSINSVYFNGSGHIPIVERQGSVEGLAYEVINNALYWTCNNDATIKKIALTSNETKVEHIITLGPNDKPRGIDVDSCNMRLYWTNWNSHNPAIQRAYFNGYNMESIITTDIRMPNALTLDHKAQKLYWGDARLDKIERAEYDGSNRVILAKATPQHPFDLAVYGDYIFWTDWVRNAVIRANKYTGEDVVLLRKEVPRPMGIIAVANDTNDCLSNKCHILNGGCEDECKLDAAGEVLCQCISGRTLMGDGRRCTSKDADCNEQEFRCSSGGCIPYHLTCDGIPACEDDSDEDPHFCALRTCQPGYFQCHNSRCVPSNQTCNQVNDCGDFSDELHCSCSSDQHFRCASGQCILASFRCDNDPDCPDASDEMHCDKPRNCSELQPSLPLIACNYTTACIHVNWICDGENDCWDNSDEENCDYHTATFSPQQCTAEQFRCASGSCIMKTWQCDKDNDCDDAVGDEKSSDEKNCTYFCRPDQFKCNNSDCIPLTWRCDGTSDCSDESDETEYCKTRVCPNTDFLCNSTGRCIPLTWACDGEEDCSDGSDESIEVGCLRGDMTMCPPNQFRCANHQCIDEEYFCDRDDDCGDGSDEPLYCNKECRSNEMACKNGKCILAVWKCNGFDNCGDNSDEEDCQNSSTLDGCQGADIFKCNNDLCINETLLCNGENDCGDYSDEERCNINECEDHKPCAHICSDKKVGYECLCHPGYQVHSKDPHLCSDIDECTDRPCSQVCRNVLGSYVCSCVNGFVLRADKHSCKINSSIDPSLIFTNRYYIRELDLNGRSTLRAHNLTNAVALDYDWAEQCIYWSDVTALGSSIKRFCGTGDGSYQVLHSATLQNPDGLAVDWVSRNLYWCDKGLDTIEVSKLDGRYRKVLINTGLQEPRAITLDPRNGYMYWTDWGDTPYIGKAGMDGSDQRILVNDSLGWPNALTISYETNELFWADAREDYIAVSDLEGMNRKIVLSRERDPKVMLHHIFALTVLEDYLYWTDWETKAVRRCRKYNGTDCSTLTTTVHRPMDIHVYHPLRQAEVPDNPCLHNGGCSTLCLLTPNHGYQCACPENFVLDGDGKSCIANCTTAHFVCDSTYKCIPFWWKCDTQDDCGDGSDEPNFCPKFECMPGQFQCENSHCIHPSQLCNGESECHDGSDEVDCNQVNCCSCKVNIRVSMIFIDHLQASKYIKKFSLHRNMCLPSNLTSLVNKKEQFKVASKRYLITHSFYSVNVFICIPGRWHCDYDNDCGDHSDEDGCVPRECSESEFRCGDGRCIRGVHHCDGEYNCDDHSDENDCNTTCSQFEFQCQNPHYCIFIEWKCDGDTDCSDGSDEANCNESCPDNQFTCQNKQCISQSWRCDGDDDCGDNSDETQCETLACPPGRHRCKNHICISPINICDGINNCGDSSDEDPATCQQSGHCATDQFKCANKNCISSKFRCDGFNDCGDGSDEEDCIQPPCHFGTCSQICVEKKGGNFSCHCAPGFIGEGTSRNRTCLARGKPARLIVAGEMDLRDLNTYKAGENSLIHALSKSFNDRGQKVESVDILWDLTKPTIFWSDHHSKMIRRSYFYDLSSTSNQTQSRRVQRDDLNIVASNLVDPRGLAVDWVGMRVYWVDAGLDVIMVSELTGDKKCTLIHTELDQPHDIVVDPQSGLMFWSDWGVNGRIESAYMDGTGRHSLVDTMVQWPTGLAVDYPARRLYWTDPKAYTIESVDLNGQDRQVIKRFPHREKPYKVEVFEDNLYVSTYQTNNIIKLNKFGRGDLTYLTRGLNRASDILIVQENKQMNMSNPCYRSLCHNSTLCLLGASRSQTEPGYSCVCPDGLVKTIASDNKSNSPQVCDLDCHKGMCQIVNDVPTCKCLSLYSGDRCQHYRCSQYCKNKGLCFADLLATFSSDSSPPLK</sequence>
<feature type="disulfide bond" evidence="15">
    <location>
        <begin position="2385"/>
        <end position="2397"/>
    </location>
</feature>
<dbReference type="Gene3D" id="4.10.400.10">
    <property type="entry name" value="Low-density Lipoprotein Receptor"/>
    <property type="match status" value="24"/>
</dbReference>
<feature type="repeat" description="LDL-receptor class B" evidence="16">
    <location>
        <begin position="339"/>
        <end position="382"/>
    </location>
</feature>
<feature type="disulfide bond" evidence="15">
    <location>
        <begin position="2605"/>
        <end position="2623"/>
    </location>
</feature>
<feature type="repeat" description="LDL-receptor class B" evidence="16">
    <location>
        <begin position="1047"/>
        <end position="1089"/>
    </location>
</feature>
<dbReference type="PANTHER" id="PTHR22722">
    <property type="entry name" value="LOW-DENSITY LIPOPROTEIN RECEPTOR-RELATED PROTEIN 2-RELATED"/>
    <property type="match status" value="1"/>
</dbReference>
<dbReference type="PRINTS" id="PR00261">
    <property type="entry name" value="LDLRECEPTOR"/>
</dbReference>
<feature type="repeat" description="LDL-receptor class B" evidence="16">
    <location>
        <begin position="2035"/>
        <end position="2079"/>
    </location>
</feature>
<feature type="domain" description="EGF-like" evidence="17">
    <location>
        <begin position="2633"/>
        <end position="2673"/>
    </location>
</feature>
<feature type="disulfide bond" evidence="15">
    <location>
        <begin position="758"/>
        <end position="773"/>
    </location>
</feature>
<evidence type="ECO:0000256" key="4">
    <source>
        <dbReference type="ARBA" id="ARBA00022583"/>
    </source>
</evidence>
<feature type="disulfide bond" evidence="15">
    <location>
        <begin position="2222"/>
        <end position="2240"/>
    </location>
</feature>
<feature type="disulfide bond" evidence="15">
    <location>
        <begin position="2515"/>
        <end position="2527"/>
    </location>
</feature>
<dbReference type="InterPro" id="IPR051221">
    <property type="entry name" value="LDLR-related"/>
</dbReference>
<dbReference type="FunFam" id="2.120.10.30:FF:000035">
    <property type="entry name" value="Low-density lipoprotein receptor-related protein 2"/>
    <property type="match status" value="1"/>
</dbReference>
<dbReference type="SMART" id="SM00192">
    <property type="entry name" value="LDLa"/>
    <property type="match status" value="25"/>
</dbReference>
<evidence type="ECO:0000313" key="18">
    <source>
        <dbReference type="EMBL" id="KDR21144.1"/>
    </source>
</evidence>
<feature type="repeat" description="LDL-receptor class B" evidence="16">
    <location>
        <begin position="1407"/>
        <end position="1455"/>
    </location>
</feature>
<dbReference type="Gene3D" id="4.10.1220.10">
    <property type="entry name" value="EGF-type module"/>
    <property type="match status" value="1"/>
</dbReference>
<dbReference type="FunCoup" id="A0A067RN78">
    <property type="interactions" value="231"/>
</dbReference>
<feature type="disulfide bond" evidence="15">
    <location>
        <begin position="3205"/>
        <end position="3217"/>
    </location>
</feature>
<feature type="disulfide bond" evidence="15">
    <location>
        <begin position="3328"/>
        <end position="3346"/>
    </location>
</feature>
<feature type="disulfide bond" evidence="15">
    <location>
        <begin position="2215"/>
        <end position="2227"/>
    </location>
</feature>
<feature type="disulfide bond" evidence="15">
    <location>
        <begin position="3089"/>
        <end position="3104"/>
    </location>
</feature>
<dbReference type="FunFam" id="2.120.10.30:FF:000012">
    <property type="entry name" value="Low density lipoprotein receptor-related protein 1"/>
    <property type="match status" value="1"/>
</dbReference>
<keyword evidence="9" id="KW-1133">Transmembrane helix</keyword>
<feature type="disulfide bond" evidence="15">
    <location>
        <begin position="2256"/>
        <end position="2268"/>
    </location>
</feature>
<keyword evidence="4" id="KW-0254">Endocytosis</keyword>
<dbReference type="FunFam" id="4.10.400.10:FF:000007">
    <property type="entry name" value="Low density lipoprotein receptor-related protein 1"/>
    <property type="match status" value="1"/>
</dbReference>
<dbReference type="InParanoid" id="A0A067RN78"/>
<feature type="disulfide bond" evidence="15">
    <location>
        <begin position="2392"/>
        <end position="2410"/>
    </location>
</feature>
<feature type="disulfide bond" evidence="15">
    <location>
        <begin position="3282"/>
        <end position="3294"/>
    </location>
</feature>
<dbReference type="GO" id="GO:0005509">
    <property type="term" value="F:calcium ion binding"/>
    <property type="evidence" value="ECO:0007669"/>
    <property type="project" value="InterPro"/>
</dbReference>
<evidence type="ECO:0000256" key="6">
    <source>
        <dbReference type="ARBA" id="ARBA00022729"/>
    </source>
</evidence>
<dbReference type="Pfam" id="PF00058">
    <property type="entry name" value="Ldl_recept_b"/>
    <property type="match status" value="12"/>
</dbReference>
<feature type="repeat" description="LDL-receptor class B" evidence="16">
    <location>
        <begin position="2804"/>
        <end position="2846"/>
    </location>
</feature>
<feature type="repeat" description="LDL-receptor class B" evidence="16">
    <location>
        <begin position="1724"/>
        <end position="1767"/>
    </location>
</feature>
<evidence type="ECO:0000256" key="12">
    <source>
        <dbReference type="ARBA" id="ARBA00023170"/>
    </source>
</evidence>
<feature type="disulfide bond" evidence="15">
    <location>
        <begin position="2275"/>
        <end position="2290"/>
    </location>
</feature>
<dbReference type="InterPro" id="IPR002172">
    <property type="entry name" value="LDrepeatLR_classA_rpt"/>
</dbReference>
<feature type="repeat" description="LDL-receptor class B" evidence="16">
    <location>
        <begin position="1768"/>
        <end position="1810"/>
    </location>
</feature>
<feature type="non-terminal residue" evidence="18">
    <location>
        <position position="3841"/>
    </location>
</feature>
<keyword evidence="7" id="KW-0677">Repeat</keyword>
<dbReference type="PANTHER" id="PTHR22722:SF5">
    <property type="entry name" value="LOW-DENSITY LIPOPROTEIN RECEPTOR-RELATED PROTEIN 1B"/>
    <property type="match status" value="1"/>
</dbReference>
<feature type="disulfide bond" evidence="15">
    <location>
        <begin position="614"/>
        <end position="626"/>
    </location>
</feature>
<feature type="disulfide bond" evidence="14">
    <location>
        <begin position="2637"/>
        <end position="2647"/>
    </location>
</feature>
<feature type="repeat" description="LDL-receptor class B" evidence="16">
    <location>
        <begin position="3595"/>
        <end position="3638"/>
    </location>
</feature>
<evidence type="ECO:0000256" key="2">
    <source>
        <dbReference type="ARBA" id="ARBA00009939"/>
    </source>
</evidence>
<dbReference type="EMBL" id="KK852570">
    <property type="protein sequence ID" value="KDR21144.1"/>
    <property type="molecule type" value="Genomic_DNA"/>
</dbReference>
<dbReference type="SUPFAM" id="SSF57184">
    <property type="entry name" value="Growth factor receptor domain"/>
    <property type="match status" value="2"/>
</dbReference>
<feature type="repeat" description="LDL-receptor class B" evidence="16">
    <location>
        <begin position="54"/>
        <end position="98"/>
    </location>
</feature>
<dbReference type="OMA" id="WNLNHGA"/>
<feature type="disulfide bond" evidence="15">
    <location>
        <begin position="3070"/>
        <end position="3082"/>
    </location>
</feature>
<feature type="disulfide bond" evidence="15">
    <location>
        <begin position="3224"/>
        <end position="3239"/>
    </location>
</feature>
<dbReference type="InterPro" id="IPR018097">
    <property type="entry name" value="EGF_Ca-bd_CS"/>
</dbReference>
<feature type="disulfide bond" evidence="15">
    <location>
        <begin position="3301"/>
        <end position="3316"/>
    </location>
</feature>
<dbReference type="InterPro" id="IPR000152">
    <property type="entry name" value="EGF-type_Asp/Asn_hydroxyl_site"/>
</dbReference>
<feature type="repeat" description="LDL-receptor class B" evidence="16">
    <location>
        <begin position="1139"/>
        <end position="1183"/>
    </location>
</feature>
<feature type="disulfide bond" evidence="15">
    <location>
        <begin position="2573"/>
        <end position="2588"/>
    </location>
</feature>
<evidence type="ECO:0000256" key="5">
    <source>
        <dbReference type="ARBA" id="ARBA00022692"/>
    </source>
</evidence>
<dbReference type="eggNOG" id="KOG1215">
    <property type="taxonomic scope" value="Eukaryota"/>
</dbReference>
<evidence type="ECO:0000313" key="19">
    <source>
        <dbReference type="Proteomes" id="UP000027135"/>
    </source>
</evidence>
<feature type="disulfide bond" evidence="15">
    <location>
        <begin position="2522"/>
        <end position="2540"/>
    </location>
</feature>
<keyword evidence="6" id="KW-0732">Signal</keyword>
<dbReference type="FunFam" id="2.10.25.10:FF:000009">
    <property type="entry name" value="Low-density lipoprotein receptor isoform 1"/>
    <property type="match status" value="1"/>
</dbReference>
<dbReference type="PROSITE" id="PS01209">
    <property type="entry name" value="LDLRA_1"/>
    <property type="match status" value="10"/>
</dbReference>
<dbReference type="GO" id="GO:0043235">
    <property type="term" value="C:receptor complex"/>
    <property type="evidence" value="ECO:0007669"/>
    <property type="project" value="TreeGrafter"/>
</dbReference>
<dbReference type="SUPFAM" id="SSF57196">
    <property type="entry name" value="EGF/Laminin"/>
    <property type="match status" value="4"/>
</dbReference>
<feature type="disulfide bond" evidence="15">
    <location>
        <begin position="3289"/>
        <end position="3307"/>
    </location>
</feature>
<feature type="disulfide bond" evidence="15">
    <location>
        <begin position="717"/>
        <end position="732"/>
    </location>
</feature>
<dbReference type="FunFam" id="2.120.10.30:FF:000009">
    <property type="entry name" value="Putative low-density lipoprotein receptor-related protein 1B"/>
    <property type="match status" value="1"/>
</dbReference>
<comment type="subcellular location">
    <subcellularLocation>
        <location evidence="1">Membrane</location>
        <topology evidence="1">Single-pass type I membrane protein</topology>
    </subcellularLocation>
</comment>
<dbReference type="InterPro" id="IPR001881">
    <property type="entry name" value="EGF-like_Ca-bd_dom"/>
</dbReference>